<reference evidence="2" key="1">
    <citation type="journal article" date="2019" name="Int. J. Syst. Evol. Microbiol.">
        <title>The Global Catalogue of Microorganisms (GCM) 10K type strain sequencing project: providing services to taxonomists for standard genome sequencing and annotation.</title>
        <authorList>
            <consortium name="The Broad Institute Genomics Platform"/>
            <consortium name="The Broad Institute Genome Sequencing Center for Infectious Disease"/>
            <person name="Wu L."/>
            <person name="Ma J."/>
        </authorList>
    </citation>
    <scope>NUCLEOTIDE SEQUENCE [LARGE SCALE GENOMIC DNA]</scope>
    <source>
        <strain evidence="2">NBRC 110044</strain>
    </source>
</reference>
<protein>
    <submittedName>
        <fullName evidence="1">Uncharacterized protein</fullName>
    </submittedName>
</protein>
<dbReference type="EMBL" id="BSOG01000004">
    <property type="protein sequence ID" value="GLR14442.1"/>
    <property type="molecule type" value="Genomic_DNA"/>
</dbReference>
<comment type="caution">
    <text evidence="1">The sequence shown here is derived from an EMBL/GenBank/DDBJ whole genome shotgun (WGS) entry which is preliminary data.</text>
</comment>
<proteinExistence type="predicted"/>
<dbReference type="Proteomes" id="UP001156706">
    <property type="component" value="Unassembled WGS sequence"/>
</dbReference>
<evidence type="ECO:0000313" key="1">
    <source>
        <dbReference type="EMBL" id="GLR14442.1"/>
    </source>
</evidence>
<name>A0ABQ5YL47_9NEIS</name>
<sequence length="43" mass="4414">MTGREKDGPDNKSCIEALPVVSSITTATNAAIVIQNAASIGRL</sequence>
<organism evidence="1 2">
    <name type="scientific">Chitinimonas prasina</name>
    <dbReference type="NCBI Taxonomy" id="1434937"/>
    <lineage>
        <taxon>Bacteria</taxon>
        <taxon>Pseudomonadati</taxon>
        <taxon>Pseudomonadota</taxon>
        <taxon>Betaproteobacteria</taxon>
        <taxon>Neisseriales</taxon>
        <taxon>Chitinibacteraceae</taxon>
        <taxon>Chitinimonas</taxon>
    </lineage>
</organism>
<keyword evidence="2" id="KW-1185">Reference proteome</keyword>
<accession>A0ABQ5YL47</accession>
<gene>
    <name evidence="1" type="ORF">GCM10007907_32320</name>
</gene>
<evidence type="ECO:0000313" key="2">
    <source>
        <dbReference type="Proteomes" id="UP001156706"/>
    </source>
</evidence>